<dbReference type="Pfam" id="PF00126">
    <property type="entry name" value="HTH_1"/>
    <property type="match status" value="1"/>
</dbReference>
<dbReference type="PRINTS" id="PR00039">
    <property type="entry name" value="HTHLYSR"/>
</dbReference>
<accession>A0A7Z7JD85</accession>
<dbReference type="InterPro" id="IPR050950">
    <property type="entry name" value="HTH-type_LysR_regulators"/>
</dbReference>
<dbReference type="PROSITE" id="PS50931">
    <property type="entry name" value="HTH_LYSR"/>
    <property type="match status" value="1"/>
</dbReference>
<feature type="region of interest" description="Disordered" evidence="1">
    <location>
        <begin position="1"/>
        <end position="24"/>
    </location>
</feature>
<evidence type="ECO:0000313" key="3">
    <source>
        <dbReference type="EMBL" id="SPC22867.1"/>
    </source>
</evidence>
<name>A0A7Z7JD85_9BURK</name>
<feature type="domain" description="HTH lysR-type" evidence="2">
    <location>
        <begin position="77"/>
        <end position="134"/>
    </location>
</feature>
<dbReference type="InterPro" id="IPR036388">
    <property type="entry name" value="WH-like_DNA-bd_sf"/>
</dbReference>
<dbReference type="PANTHER" id="PTHR30419:SF8">
    <property type="entry name" value="NITROGEN ASSIMILATION TRANSCRIPTIONAL ACTIVATOR-RELATED"/>
    <property type="match status" value="1"/>
</dbReference>
<dbReference type="EMBL" id="LT978514">
    <property type="protein sequence ID" value="SPC22867.1"/>
    <property type="molecule type" value="Genomic_DNA"/>
</dbReference>
<reference evidence="3 4" key="1">
    <citation type="submission" date="2018-01" db="EMBL/GenBank/DDBJ databases">
        <authorList>
            <person name="Clerissi C."/>
        </authorList>
    </citation>
    <scope>NUCLEOTIDE SEQUENCE [LARGE SCALE GENOMIC DNA]</scope>
    <source>
        <strain evidence="3">Cupriavidus taiwanensis STM 6021</strain>
    </source>
</reference>
<evidence type="ECO:0000256" key="1">
    <source>
        <dbReference type="SAM" id="MobiDB-lite"/>
    </source>
</evidence>
<feature type="region of interest" description="Disordered" evidence="1">
    <location>
        <begin position="179"/>
        <end position="201"/>
    </location>
</feature>
<evidence type="ECO:0000259" key="2">
    <source>
        <dbReference type="PROSITE" id="PS50931"/>
    </source>
</evidence>
<dbReference type="AlphaFoldDB" id="A0A7Z7JD85"/>
<proteinExistence type="predicted"/>
<dbReference type="InterPro" id="IPR036390">
    <property type="entry name" value="WH_DNA-bd_sf"/>
</dbReference>
<sequence>MRSRSGSRAESLAARLGRPRHRARAEAQHRSLRAMLRGPRTGRLHDPLLRAQAATMKGAGPSGMINGSAKPVLPMNFTLREFRVFRVVYELRSFSGASQTLHMTQSAVSKVCQEMESKVGQRLFERSTRKVVPTLLADQLYRHVCEVLGTMDAAERSMRSLLNHGSRRGERRRFSDALRGAAAQGGHRVPPRLSRHSHRPA</sequence>
<protein>
    <recommendedName>
        <fullName evidence="2">HTH lysR-type domain-containing protein</fullName>
    </recommendedName>
</protein>
<organism evidence="3 4">
    <name type="scientific">Cupriavidus taiwanensis</name>
    <dbReference type="NCBI Taxonomy" id="164546"/>
    <lineage>
        <taxon>Bacteria</taxon>
        <taxon>Pseudomonadati</taxon>
        <taxon>Pseudomonadota</taxon>
        <taxon>Betaproteobacteria</taxon>
        <taxon>Burkholderiales</taxon>
        <taxon>Burkholderiaceae</taxon>
        <taxon>Cupriavidus</taxon>
    </lineage>
</organism>
<dbReference type="Proteomes" id="UP000257139">
    <property type="component" value="Chromosome CBM2594_b"/>
</dbReference>
<dbReference type="SUPFAM" id="SSF46785">
    <property type="entry name" value="Winged helix' DNA-binding domain"/>
    <property type="match status" value="1"/>
</dbReference>
<dbReference type="GO" id="GO:0005829">
    <property type="term" value="C:cytosol"/>
    <property type="evidence" value="ECO:0007669"/>
    <property type="project" value="TreeGrafter"/>
</dbReference>
<dbReference type="PANTHER" id="PTHR30419">
    <property type="entry name" value="HTH-TYPE TRANSCRIPTIONAL REGULATOR YBHD"/>
    <property type="match status" value="1"/>
</dbReference>
<feature type="compositionally biased region" description="Basic residues" evidence="1">
    <location>
        <begin position="189"/>
        <end position="201"/>
    </location>
</feature>
<dbReference type="InterPro" id="IPR000847">
    <property type="entry name" value="LysR_HTH_N"/>
</dbReference>
<gene>
    <name evidence="3" type="ORF">CBM2594_B50108</name>
</gene>
<dbReference type="GO" id="GO:0003700">
    <property type="term" value="F:DNA-binding transcription factor activity"/>
    <property type="evidence" value="ECO:0007669"/>
    <property type="project" value="InterPro"/>
</dbReference>
<dbReference type="Gene3D" id="1.10.10.10">
    <property type="entry name" value="Winged helix-like DNA-binding domain superfamily/Winged helix DNA-binding domain"/>
    <property type="match status" value="1"/>
</dbReference>
<evidence type="ECO:0000313" key="4">
    <source>
        <dbReference type="Proteomes" id="UP000257139"/>
    </source>
</evidence>